<organism evidence="2 3">
    <name type="scientific">Rhizopus delemar</name>
    <dbReference type="NCBI Taxonomy" id="936053"/>
    <lineage>
        <taxon>Eukaryota</taxon>
        <taxon>Fungi</taxon>
        <taxon>Fungi incertae sedis</taxon>
        <taxon>Mucoromycota</taxon>
        <taxon>Mucoromycotina</taxon>
        <taxon>Mucoromycetes</taxon>
        <taxon>Mucorales</taxon>
        <taxon>Mucorineae</taxon>
        <taxon>Rhizopodaceae</taxon>
        <taxon>Rhizopus</taxon>
    </lineage>
</organism>
<evidence type="ECO:0000313" key="2">
    <source>
        <dbReference type="EMBL" id="KAG1531715.1"/>
    </source>
</evidence>
<reference evidence="2 3" key="1">
    <citation type="journal article" date="2020" name="Microb. Genom.">
        <title>Genetic diversity of clinical and environmental Mucorales isolates obtained from an investigation of mucormycosis cases among solid organ transplant recipients.</title>
        <authorList>
            <person name="Nguyen M.H."/>
            <person name="Kaul D."/>
            <person name="Muto C."/>
            <person name="Cheng S.J."/>
            <person name="Richter R.A."/>
            <person name="Bruno V.M."/>
            <person name="Liu G."/>
            <person name="Beyhan S."/>
            <person name="Sundermann A.J."/>
            <person name="Mounaud S."/>
            <person name="Pasculle A.W."/>
            <person name="Nierman W.C."/>
            <person name="Driscoll E."/>
            <person name="Cumbie R."/>
            <person name="Clancy C.J."/>
            <person name="Dupont C.L."/>
        </authorList>
    </citation>
    <scope>NUCLEOTIDE SEQUENCE [LARGE SCALE GENOMIC DNA]</scope>
    <source>
        <strain evidence="2 3">GL24</strain>
    </source>
</reference>
<dbReference type="Proteomes" id="UP000740926">
    <property type="component" value="Unassembled WGS sequence"/>
</dbReference>
<proteinExistence type="predicted"/>
<protein>
    <submittedName>
        <fullName evidence="2">Uncharacterized protein</fullName>
    </submittedName>
</protein>
<accession>A0A9P6XSS1</accession>
<evidence type="ECO:0000313" key="3">
    <source>
        <dbReference type="Proteomes" id="UP000740926"/>
    </source>
</evidence>
<feature type="compositionally biased region" description="Low complexity" evidence="1">
    <location>
        <begin position="1"/>
        <end position="14"/>
    </location>
</feature>
<name>A0A9P6XSS1_9FUNG</name>
<feature type="region of interest" description="Disordered" evidence="1">
    <location>
        <begin position="1"/>
        <end position="110"/>
    </location>
</feature>
<feature type="compositionally biased region" description="Basic and acidic residues" evidence="1">
    <location>
        <begin position="95"/>
        <end position="110"/>
    </location>
</feature>
<keyword evidence="3" id="KW-1185">Reference proteome</keyword>
<evidence type="ECO:0000256" key="1">
    <source>
        <dbReference type="SAM" id="MobiDB-lite"/>
    </source>
</evidence>
<gene>
    <name evidence="2" type="ORF">G6F50_016550</name>
</gene>
<dbReference type="EMBL" id="JAANIU010010579">
    <property type="protein sequence ID" value="KAG1531715.1"/>
    <property type="molecule type" value="Genomic_DNA"/>
</dbReference>
<dbReference type="AlphaFoldDB" id="A0A9P6XSS1"/>
<sequence>MAAGQLAAGTGQAQRRAHGRQPAHQRAPDAVADGDLQGRQLGTAGHRHDRGHPAAWFRGLRPHPRRGAQQRGHPGRLQAVHRRAPLRIGLPGPGHADRDHRGQRQADPRR</sequence>
<comment type="caution">
    <text evidence="2">The sequence shown here is derived from an EMBL/GenBank/DDBJ whole genome shotgun (WGS) entry which is preliminary data.</text>
</comment>